<dbReference type="InterPro" id="IPR020622">
    <property type="entry name" value="Ala_racemase_pyridoxalP-BS"/>
</dbReference>
<dbReference type="PANTHER" id="PTHR30511">
    <property type="entry name" value="ALANINE RACEMASE"/>
    <property type="match status" value="1"/>
</dbReference>
<feature type="binding site" evidence="5 7">
    <location>
        <position position="129"/>
    </location>
    <ligand>
        <name>substrate</name>
    </ligand>
</feature>
<gene>
    <name evidence="9" type="ORF">SAMN06264868_10922</name>
</gene>
<dbReference type="Gene3D" id="3.20.20.10">
    <property type="entry name" value="Alanine racemase"/>
    <property type="match status" value="1"/>
</dbReference>
<comment type="caution">
    <text evidence="9">The sequence shown here is derived from an EMBL/GenBank/DDBJ whole genome shotgun (WGS) entry which is preliminary data.</text>
</comment>
<dbReference type="InterPro" id="IPR001608">
    <property type="entry name" value="Ala_racemase_N"/>
</dbReference>
<reference evidence="9" key="1">
    <citation type="submission" date="2017-05" db="EMBL/GenBank/DDBJ databases">
        <authorList>
            <person name="Varghese N."/>
            <person name="Submissions S."/>
        </authorList>
    </citation>
    <scope>NUCLEOTIDE SEQUENCE</scope>
    <source>
        <strain evidence="9">DSM 18763</strain>
    </source>
</reference>
<dbReference type="FunFam" id="3.20.20.10:FF:000002">
    <property type="entry name" value="Alanine racemase"/>
    <property type="match status" value="1"/>
</dbReference>
<organism evidence="9 10">
    <name type="scientific">Venenivibrio stagnispumantis</name>
    <dbReference type="NCBI Taxonomy" id="407998"/>
    <lineage>
        <taxon>Bacteria</taxon>
        <taxon>Pseudomonadati</taxon>
        <taxon>Aquificota</taxon>
        <taxon>Aquificia</taxon>
        <taxon>Aquificales</taxon>
        <taxon>Hydrogenothermaceae</taxon>
        <taxon>Venenivibrio</taxon>
    </lineage>
</organism>
<dbReference type="SMART" id="SM01005">
    <property type="entry name" value="Ala_racemase_C"/>
    <property type="match status" value="1"/>
</dbReference>
<dbReference type="InterPro" id="IPR029066">
    <property type="entry name" value="PLP-binding_barrel"/>
</dbReference>
<dbReference type="GO" id="GO:0008784">
    <property type="term" value="F:alanine racemase activity"/>
    <property type="evidence" value="ECO:0007669"/>
    <property type="project" value="UniProtKB-UniRule"/>
</dbReference>
<dbReference type="GO" id="GO:0005829">
    <property type="term" value="C:cytosol"/>
    <property type="evidence" value="ECO:0007669"/>
    <property type="project" value="TreeGrafter"/>
</dbReference>
<feature type="domain" description="Alanine racemase C-terminal" evidence="8">
    <location>
        <begin position="230"/>
        <end position="357"/>
    </location>
</feature>
<dbReference type="HAMAP" id="MF_01201">
    <property type="entry name" value="Ala_racemase"/>
    <property type="match status" value="1"/>
</dbReference>
<dbReference type="PRINTS" id="PR00992">
    <property type="entry name" value="ALARACEMASE"/>
</dbReference>
<dbReference type="EMBL" id="FXTX01000009">
    <property type="protein sequence ID" value="SMP11961.1"/>
    <property type="molecule type" value="Genomic_DNA"/>
</dbReference>
<dbReference type="InterPro" id="IPR011079">
    <property type="entry name" value="Ala_racemase_C"/>
</dbReference>
<name>A0AA45WLS1_9AQUI</name>
<evidence type="ECO:0000313" key="10">
    <source>
        <dbReference type="Proteomes" id="UP001157947"/>
    </source>
</evidence>
<dbReference type="RefSeq" id="WP_265134426.1">
    <property type="nucleotide sequence ID" value="NZ_FXTX01000009.1"/>
</dbReference>
<dbReference type="NCBIfam" id="TIGR00492">
    <property type="entry name" value="alr"/>
    <property type="match status" value="1"/>
</dbReference>
<dbReference type="SUPFAM" id="SSF51419">
    <property type="entry name" value="PLP-binding barrel"/>
    <property type="match status" value="1"/>
</dbReference>
<dbReference type="SUPFAM" id="SSF50621">
    <property type="entry name" value="Alanine racemase C-terminal domain-like"/>
    <property type="match status" value="1"/>
</dbReference>
<comment type="catalytic activity">
    <reaction evidence="1 5">
        <text>L-alanine = D-alanine</text>
        <dbReference type="Rhea" id="RHEA:20249"/>
        <dbReference type="ChEBI" id="CHEBI:57416"/>
        <dbReference type="ChEBI" id="CHEBI:57972"/>
        <dbReference type="EC" id="5.1.1.1"/>
    </reaction>
</comment>
<evidence type="ECO:0000256" key="5">
    <source>
        <dbReference type="HAMAP-Rule" id="MF_01201"/>
    </source>
</evidence>
<comment type="similarity">
    <text evidence="5">Belongs to the alanine racemase family.</text>
</comment>
<proteinExistence type="inferred from homology"/>
<feature type="modified residue" description="N6-(pyridoxal phosphate)lysine" evidence="5 6">
    <location>
        <position position="35"/>
    </location>
</feature>
<feature type="binding site" evidence="5 7">
    <location>
        <position position="299"/>
    </location>
    <ligand>
        <name>substrate</name>
    </ligand>
</feature>
<feature type="active site" description="Proton acceptor; specific for L-alanine" evidence="5">
    <location>
        <position position="251"/>
    </location>
</feature>
<dbReference type="InterPro" id="IPR009006">
    <property type="entry name" value="Ala_racemase/Decarboxylase_C"/>
</dbReference>
<dbReference type="Proteomes" id="UP001157947">
    <property type="component" value="Unassembled WGS sequence"/>
</dbReference>
<evidence type="ECO:0000256" key="1">
    <source>
        <dbReference type="ARBA" id="ARBA00000316"/>
    </source>
</evidence>
<feature type="active site" description="Proton acceptor; specific for D-alanine" evidence="5">
    <location>
        <position position="35"/>
    </location>
</feature>
<dbReference type="CDD" id="cd00430">
    <property type="entry name" value="PLPDE_III_AR"/>
    <property type="match status" value="1"/>
</dbReference>
<dbReference type="PROSITE" id="PS00395">
    <property type="entry name" value="ALANINE_RACEMASE"/>
    <property type="match status" value="1"/>
</dbReference>
<dbReference type="AlphaFoldDB" id="A0AA45WLS1"/>
<evidence type="ECO:0000313" key="9">
    <source>
        <dbReference type="EMBL" id="SMP11961.1"/>
    </source>
</evidence>
<dbReference type="EC" id="5.1.1.1" evidence="5"/>
<comment type="pathway">
    <text evidence="5">Amino-acid biosynthesis; D-alanine biosynthesis; D-alanine from L-alanine: step 1/1.</text>
</comment>
<keyword evidence="4 5" id="KW-0413">Isomerase</keyword>
<evidence type="ECO:0000256" key="7">
    <source>
        <dbReference type="PIRSR" id="PIRSR600821-52"/>
    </source>
</evidence>
<dbReference type="InterPro" id="IPR000821">
    <property type="entry name" value="Ala_racemase"/>
</dbReference>
<dbReference type="Pfam" id="PF00842">
    <property type="entry name" value="Ala_racemase_C"/>
    <property type="match status" value="1"/>
</dbReference>
<evidence type="ECO:0000256" key="2">
    <source>
        <dbReference type="ARBA" id="ARBA00001933"/>
    </source>
</evidence>
<evidence type="ECO:0000256" key="6">
    <source>
        <dbReference type="PIRSR" id="PIRSR600821-50"/>
    </source>
</evidence>
<evidence type="ECO:0000259" key="8">
    <source>
        <dbReference type="SMART" id="SM01005"/>
    </source>
</evidence>
<sequence>MFLHRSIAEINLENLKKNITNIYNYAKKEIIAVIKADAYGHGAVNIGRFLDKIDFVKYLAVATAEEGKELREANIKKPIIVLGGILKEEIDIFNNFNLVPVISNFYQLEQVKSLKNRNIHLKFDTGMHRLGFYKEDIEKINKLIFDNCINIEGVMSHFPSADIDKEFTENQIKIFQEIINQLKAKNLKYIHIQNSAGIIYNCDFCNLIRIGLAMYGEKPIKDYPVELNQVMQVKAKIISIKDIKKGEGISYCHTFKADKDMKIAVISFGYADGLPRALSNKGEVIINNNKAKIIGNITMDMSIIDITDIDAVIGDEAIIIGSAGNQKITFTDIANLTNTIPYEIMCGISKRVYREIITE</sequence>
<dbReference type="GO" id="GO:0030170">
    <property type="term" value="F:pyridoxal phosphate binding"/>
    <property type="evidence" value="ECO:0007669"/>
    <property type="project" value="UniProtKB-UniRule"/>
</dbReference>
<keyword evidence="10" id="KW-1185">Reference proteome</keyword>
<protein>
    <recommendedName>
        <fullName evidence="5">Alanine racemase</fullName>
        <ecNumber evidence="5">5.1.1.1</ecNumber>
    </recommendedName>
</protein>
<accession>A0AA45WLS1</accession>
<comment type="function">
    <text evidence="5">Catalyzes the interconversion of L-alanine and D-alanine. May also act on other amino acids.</text>
</comment>
<dbReference type="Gene3D" id="2.40.37.10">
    <property type="entry name" value="Lyase, Ornithine Decarboxylase, Chain A, domain 1"/>
    <property type="match status" value="1"/>
</dbReference>
<evidence type="ECO:0000256" key="3">
    <source>
        <dbReference type="ARBA" id="ARBA00022898"/>
    </source>
</evidence>
<dbReference type="Pfam" id="PF01168">
    <property type="entry name" value="Ala_racemase_N"/>
    <property type="match status" value="1"/>
</dbReference>
<dbReference type="PANTHER" id="PTHR30511:SF0">
    <property type="entry name" value="ALANINE RACEMASE, CATABOLIC-RELATED"/>
    <property type="match status" value="1"/>
</dbReference>
<comment type="cofactor">
    <cofactor evidence="2 5 6">
        <name>pyridoxal 5'-phosphate</name>
        <dbReference type="ChEBI" id="CHEBI:597326"/>
    </cofactor>
</comment>
<keyword evidence="3 5" id="KW-0663">Pyridoxal phosphate</keyword>
<dbReference type="GO" id="GO:0030632">
    <property type="term" value="P:D-alanine biosynthetic process"/>
    <property type="evidence" value="ECO:0007669"/>
    <property type="project" value="UniProtKB-UniRule"/>
</dbReference>
<evidence type="ECO:0000256" key="4">
    <source>
        <dbReference type="ARBA" id="ARBA00023235"/>
    </source>
</evidence>